<feature type="compositionally biased region" description="Polar residues" evidence="10">
    <location>
        <begin position="23"/>
        <end position="34"/>
    </location>
</feature>
<dbReference type="EMBL" id="CADEPI010000005">
    <property type="protein sequence ID" value="CAB3361019.1"/>
    <property type="molecule type" value="Genomic_DNA"/>
</dbReference>
<evidence type="ECO:0000256" key="5">
    <source>
        <dbReference type="ARBA" id="ARBA00023159"/>
    </source>
</evidence>
<evidence type="ECO:0000256" key="7">
    <source>
        <dbReference type="ARBA" id="ARBA00023242"/>
    </source>
</evidence>
<dbReference type="InterPro" id="IPR021018">
    <property type="entry name" value="Mediator_Med29_met"/>
</dbReference>
<dbReference type="AlphaFoldDB" id="A0A8S1BV59"/>
<keyword evidence="5" id="KW-0010">Activator</keyword>
<sequence>MKSNQSEGRIQWAYPHQSGLVESGSSQTSLNTSKMQNMPMGPIPMNPGLQPGGLQSPMQQPPANLQQAQLQAQMQQQQQQQQEKMENPSNIAKVKSLVGPLKESLLNTLKTGAQSLHQNSIVDMGTIKGNESGSLKFDKNVEEFFSYCDQIELNLKTAIECASQVTSSHKYLPLQVSLSRTEVGMVAPQQDSISYSQFLNTAKLQVGYARELHDAFQAAIQALNSIKSNPQIETQNLSENLQKYHHLKAS</sequence>
<dbReference type="PANTHER" id="PTHR28314">
    <property type="entry name" value="MEDIATOR OF RNA POLYMERASE II TRANSCRIPTION SUBUNIT 29"/>
    <property type="match status" value="1"/>
</dbReference>
<comment type="subcellular location">
    <subcellularLocation>
        <location evidence="1">Nucleus</location>
    </subcellularLocation>
</comment>
<evidence type="ECO:0000313" key="12">
    <source>
        <dbReference type="Proteomes" id="UP000494165"/>
    </source>
</evidence>
<dbReference type="PANTHER" id="PTHR28314:SF1">
    <property type="entry name" value="MEDIATOR OF RNA POLYMERASE II TRANSCRIPTION SUBUNIT 29"/>
    <property type="match status" value="1"/>
</dbReference>
<accession>A0A8S1BV59</accession>
<dbReference type="GO" id="GO:0006357">
    <property type="term" value="P:regulation of transcription by RNA polymerase II"/>
    <property type="evidence" value="ECO:0007669"/>
    <property type="project" value="TreeGrafter"/>
</dbReference>
<feature type="region of interest" description="Disordered" evidence="10">
    <location>
        <begin position="1"/>
        <end position="88"/>
    </location>
</feature>
<evidence type="ECO:0000256" key="8">
    <source>
        <dbReference type="ARBA" id="ARBA00030916"/>
    </source>
</evidence>
<keyword evidence="7" id="KW-0539">Nucleus</keyword>
<organism evidence="11 12">
    <name type="scientific">Cloeon dipterum</name>
    <dbReference type="NCBI Taxonomy" id="197152"/>
    <lineage>
        <taxon>Eukaryota</taxon>
        <taxon>Metazoa</taxon>
        <taxon>Ecdysozoa</taxon>
        <taxon>Arthropoda</taxon>
        <taxon>Hexapoda</taxon>
        <taxon>Insecta</taxon>
        <taxon>Pterygota</taxon>
        <taxon>Palaeoptera</taxon>
        <taxon>Ephemeroptera</taxon>
        <taxon>Pisciforma</taxon>
        <taxon>Baetidae</taxon>
        <taxon>Cloeon</taxon>
    </lineage>
</organism>
<protein>
    <recommendedName>
        <fullName evidence="3">Mediator of RNA polymerase II transcription subunit 29</fullName>
    </recommendedName>
    <alternativeName>
        <fullName evidence="9">Mediator complex subunit 29</fullName>
    </alternativeName>
    <alternativeName>
        <fullName evidence="8">Protein intersex</fullName>
    </alternativeName>
</protein>
<evidence type="ECO:0000256" key="10">
    <source>
        <dbReference type="SAM" id="MobiDB-lite"/>
    </source>
</evidence>
<evidence type="ECO:0000256" key="1">
    <source>
        <dbReference type="ARBA" id="ARBA00004123"/>
    </source>
</evidence>
<dbReference type="GO" id="GO:0016592">
    <property type="term" value="C:mediator complex"/>
    <property type="evidence" value="ECO:0007669"/>
    <property type="project" value="InterPro"/>
</dbReference>
<evidence type="ECO:0000256" key="2">
    <source>
        <dbReference type="ARBA" id="ARBA00009851"/>
    </source>
</evidence>
<evidence type="ECO:0000256" key="4">
    <source>
        <dbReference type="ARBA" id="ARBA00023015"/>
    </source>
</evidence>
<reference evidence="11 12" key="1">
    <citation type="submission" date="2020-04" db="EMBL/GenBank/DDBJ databases">
        <authorList>
            <person name="Alioto T."/>
            <person name="Alioto T."/>
            <person name="Gomez Garrido J."/>
        </authorList>
    </citation>
    <scope>NUCLEOTIDE SEQUENCE [LARGE SCALE GENOMIC DNA]</scope>
</reference>
<evidence type="ECO:0000256" key="6">
    <source>
        <dbReference type="ARBA" id="ARBA00023163"/>
    </source>
</evidence>
<name>A0A8S1BV59_9INSE</name>
<evidence type="ECO:0000256" key="3">
    <source>
        <dbReference type="ARBA" id="ARBA00019684"/>
    </source>
</evidence>
<comment type="caution">
    <text evidence="11">The sequence shown here is derived from an EMBL/GenBank/DDBJ whole genome shotgun (WGS) entry which is preliminary data.</text>
</comment>
<evidence type="ECO:0000313" key="11">
    <source>
        <dbReference type="EMBL" id="CAB3361019.1"/>
    </source>
</evidence>
<keyword evidence="12" id="KW-1185">Reference proteome</keyword>
<keyword evidence="6" id="KW-0804">Transcription</keyword>
<feature type="compositionally biased region" description="Low complexity" evidence="10">
    <location>
        <begin position="57"/>
        <end position="82"/>
    </location>
</feature>
<keyword evidence="4" id="KW-0805">Transcription regulation</keyword>
<dbReference type="GO" id="GO:0003712">
    <property type="term" value="F:transcription coregulator activity"/>
    <property type="evidence" value="ECO:0007669"/>
    <property type="project" value="TreeGrafter"/>
</dbReference>
<evidence type="ECO:0000256" key="9">
    <source>
        <dbReference type="ARBA" id="ARBA00031963"/>
    </source>
</evidence>
<gene>
    <name evidence="11" type="ORF">CLODIP_2_CD11402</name>
</gene>
<dbReference type="Pfam" id="PF11568">
    <property type="entry name" value="Med29"/>
    <property type="match status" value="1"/>
</dbReference>
<dbReference type="OrthoDB" id="6366949at2759"/>
<proteinExistence type="inferred from homology"/>
<comment type="similarity">
    <text evidence="2">Belongs to the Mediator complex subunit 29 family.</text>
</comment>
<dbReference type="Proteomes" id="UP000494165">
    <property type="component" value="Unassembled WGS sequence"/>
</dbReference>